<gene>
    <name evidence="2" type="ORF">PCOR1329_LOCUS29478</name>
</gene>
<evidence type="ECO:0000256" key="1">
    <source>
        <dbReference type="SAM" id="MobiDB-lite"/>
    </source>
</evidence>
<sequence>MAASILNHKSGGVAFIRPCMPQGQHSQAAADKHIRYTEFASGRSQRLAIKSAEPSGAMLATYNSSNYGLTEDEVASLTCRIAAESEIAARSPNIVTVIALGDFFSNAADAPTHLRAPGIDKGFKAQPCQRGVNMNLKRCLQLNVKSFDWSAGCPADARRFRAIDGTCFADGLWLQDVGREELPTVLCTANKWSPEHWQARLAPEIARAESPGAPIQKTIAKSSEKLAMSWPRLRGALTGAPPAWQISAVKTPEEQQQQHAQTGTGSAFPNRLRHPMGPSKENSRCQITSTGSRGFVTIKGNEGTKFLEAYTPFTAFMSKVDKALKESEKRIAKAAQFLSQKTKELSHASSPSGGPLREAEGELKKMIPKANAAHRGIEKIMANVAASKKEYSQKELAEKNAYLEAKERKEAEAILSFASAKMEAVEAAGKRLEEVVRPLTALEGEELEAFGTPASTLAEAKTVQTSAAEIIREARDSLKEKLDVLGKVPCPQQAQRELRRLTGKMEAAQRRRAGRRCPRRRRPAEPSRRGKGRRHLQRASG</sequence>
<dbReference type="Proteomes" id="UP001189429">
    <property type="component" value="Unassembled WGS sequence"/>
</dbReference>
<proteinExistence type="predicted"/>
<dbReference type="EMBL" id="CAUYUJ010011112">
    <property type="protein sequence ID" value="CAK0831024.1"/>
    <property type="molecule type" value="Genomic_DNA"/>
</dbReference>
<accession>A0ABN9SG19</accession>
<feature type="region of interest" description="Disordered" evidence="1">
    <location>
        <begin position="252"/>
        <end position="288"/>
    </location>
</feature>
<reference evidence="2" key="1">
    <citation type="submission" date="2023-10" db="EMBL/GenBank/DDBJ databases">
        <authorList>
            <person name="Chen Y."/>
            <person name="Shah S."/>
            <person name="Dougan E. K."/>
            <person name="Thang M."/>
            <person name="Chan C."/>
        </authorList>
    </citation>
    <scope>NUCLEOTIDE SEQUENCE [LARGE SCALE GENOMIC DNA]</scope>
</reference>
<keyword evidence="3" id="KW-1185">Reference proteome</keyword>
<comment type="caution">
    <text evidence="2">The sequence shown here is derived from an EMBL/GenBank/DDBJ whole genome shotgun (WGS) entry which is preliminary data.</text>
</comment>
<organism evidence="2 3">
    <name type="scientific">Prorocentrum cordatum</name>
    <dbReference type="NCBI Taxonomy" id="2364126"/>
    <lineage>
        <taxon>Eukaryota</taxon>
        <taxon>Sar</taxon>
        <taxon>Alveolata</taxon>
        <taxon>Dinophyceae</taxon>
        <taxon>Prorocentrales</taxon>
        <taxon>Prorocentraceae</taxon>
        <taxon>Prorocentrum</taxon>
    </lineage>
</organism>
<feature type="compositionally biased region" description="Polar residues" evidence="1">
    <location>
        <begin position="254"/>
        <end position="267"/>
    </location>
</feature>
<feature type="compositionally biased region" description="Basic residues" evidence="1">
    <location>
        <begin position="510"/>
        <end position="522"/>
    </location>
</feature>
<name>A0ABN9SG19_9DINO</name>
<evidence type="ECO:0000313" key="2">
    <source>
        <dbReference type="EMBL" id="CAK0831024.1"/>
    </source>
</evidence>
<protein>
    <submittedName>
        <fullName evidence="2">Uncharacterized protein</fullName>
    </submittedName>
</protein>
<feature type="compositionally biased region" description="Basic residues" evidence="1">
    <location>
        <begin position="529"/>
        <end position="541"/>
    </location>
</feature>
<feature type="region of interest" description="Disordered" evidence="1">
    <location>
        <begin position="495"/>
        <end position="541"/>
    </location>
</feature>
<evidence type="ECO:0000313" key="3">
    <source>
        <dbReference type="Proteomes" id="UP001189429"/>
    </source>
</evidence>